<proteinExistence type="predicted"/>
<dbReference type="Proteomes" id="UP000242815">
    <property type="component" value="Unassembled WGS sequence"/>
</dbReference>
<feature type="domain" description="ImpA N-terminal" evidence="2">
    <location>
        <begin position="12"/>
        <end position="121"/>
    </location>
</feature>
<organism evidence="3 4">
    <name type="scientific">Halopseudomonas formosensis</name>
    <dbReference type="NCBI Taxonomy" id="1002526"/>
    <lineage>
        <taxon>Bacteria</taxon>
        <taxon>Pseudomonadati</taxon>
        <taxon>Pseudomonadota</taxon>
        <taxon>Gammaproteobacteria</taxon>
        <taxon>Pseudomonadales</taxon>
        <taxon>Pseudomonadaceae</taxon>
        <taxon>Halopseudomonas</taxon>
    </lineage>
</organism>
<dbReference type="InterPro" id="IPR017739">
    <property type="entry name" value="T6SS-assoc_VCA0119"/>
</dbReference>
<name>A0A1I6C1M5_9GAMM</name>
<dbReference type="PANTHER" id="PTHR37024:SF5">
    <property type="entry name" value="IMPA N-TERMINAL DOMAIN-CONTAINING PROTEIN"/>
    <property type="match status" value="1"/>
</dbReference>
<gene>
    <name evidence="3" type="ORF">SAMN05216578_11089</name>
</gene>
<dbReference type="STRING" id="1002526.SAMN05216578_11089"/>
<dbReference type="InterPro" id="IPR010657">
    <property type="entry name" value="ImpA_N"/>
</dbReference>
<protein>
    <submittedName>
        <fullName evidence="3">Type VI secretion system protein VasJ</fullName>
    </submittedName>
</protein>
<evidence type="ECO:0000259" key="2">
    <source>
        <dbReference type="Pfam" id="PF06812"/>
    </source>
</evidence>
<evidence type="ECO:0000256" key="1">
    <source>
        <dbReference type="SAM" id="MobiDB-lite"/>
    </source>
</evidence>
<feature type="region of interest" description="Disordered" evidence="1">
    <location>
        <begin position="175"/>
        <end position="216"/>
    </location>
</feature>
<feature type="compositionally biased region" description="Low complexity" evidence="1">
    <location>
        <begin position="177"/>
        <end position="195"/>
    </location>
</feature>
<accession>A0A1I6C1M5</accession>
<dbReference type="EMBL" id="FOYD01000010">
    <property type="protein sequence ID" value="SFQ87083.1"/>
    <property type="molecule type" value="Genomic_DNA"/>
</dbReference>
<evidence type="ECO:0000313" key="3">
    <source>
        <dbReference type="EMBL" id="SFQ87083.1"/>
    </source>
</evidence>
<sequence>MLTSRYIELATQPIADGDFAGVDVRYCGEFEAIESTVTQQGSIHASGEPDWQQVIAQSSALLAEQSKDLRVACWLAWALYRHEGPSGLQAGLEMIGALLPHWLQLHPRRDRTRAAAIGWLALRLEQAMPDLLEAGTSEQLQGLQGALSGLDQQLAELLGEQAPLLQPLCRQLRERSNAANPASSPAPVPGATASPAPAPVPDPGSVGGSTGPDIIVSPRDAHRALRSLQEQARSICQWWQSQSLTDPRAMSLSRCLLWLPIEAMPEHDASGRTQLRGLPADRLQQFQERLGQGQPGELLRDIESSVARSPFWLDGQHLAWQCLDALEATAARQELELQLGSFLRRLPGIEQLQFFDGTPFANPKTLSWISSRVLMDHSGASTPALESPTDEPWDTALSEAMVLLQGEGLKAAMTRMQTGIDSARGGRARLHWQLAAARLCSQAGRQDLARHLLEGMEHTLRDPRLSQWEPQLLVRVMRLLLRTHEQLADKASRQRRDEIFQRLCHLDFDVVLEQALGP</sequence>
<dbReference type="Pfam" id="PF06812">
    <property type="entry name" value="ImpA_N"/>
    <property type="match status" value="1"/>
</dbReference>
<dbReference type="AlphaFoldDB" id="A0A1I6C1M5"/>
<evidence type="ECO:0000313" key="4">
    <source>
        <dbReference type="Proteomes" id="UP000242815"/>
    </source>
</evidence>
<dbReference type="PANTHER" id="PTHR37024">
    <property type="entry name" value="TYPE VI SECRETION SYSTEM DUF2094 AND IMPA-RELATED DOMAIN PROTEIN"/>
    <property type="match status" value="1"/>
</dbReference>
<dbReference type="RefSeq" id="WP_177197871.1">
    <property type="nucleotide sequence ID" value="NZ_FOYD01000010.1"/>
</dbReference>
<dbReference type="Pfam" id="PF16989">
    <property type="entry name" value="T6SS_VasJ"/>
    <property type="match status" value="1"/>
</dbReference>
<reference evidence="3 4" key="1">
    <citation type="submission" date="2016-10" db="EMBL/GenBank/DDBJ databases">
        <authorList>
            <person name="de Groot N.N."/>
        </authorList>
    </citation>
    <scope>NUCLEOTIDE SEQUENCE [LARGE SCALE GENOMIC DNA]</scope>
    <source>
        <strain evidence="3 4">JCM 18415</strain>
    </source>
</reference>
<dbReference type="NCBIfam" id="TIGR03362">
    <property type="entry name" value="VI_chp_7"/>
    <property type="match status" value="1"/>
</dbReference>